<name>A0A934MD36_9RHOB</name>
<dbReference type="EMBL" id="JAEKPD010000002">
    <property type="protein sequence ID" value="MBJ3761926.1"/>
    <property type="molecule type" value="Genomic_DNA"/>
</dbReference>
<evidence type="ECO:0008006" key="3">
    <source>
        <dbReference type="Google" id="ProtNLM"/>
    </source>
</evidence>
<comment type="caution">
    <text evidence="1">The sequence shown here is derived from an EMBL/GenBank/DDBJ whole genome shotgun (WGS) entry which is preliminary data.</text>
</comment>
<evidence type="ECO:0000313" key="2">
    <source>
        <dbReference type="Proteomes" id="UP000642488"/>
    </source>
</evidence>
<evidence type="ECO:0000313" key="1">
    <source>
        <dbReference type="EMBL" id="MBJ3761926.1"/>
    </source>
</evidence>
<reference evidence="1" key="1">
    <citation type="submission" date="2020-12" db="EMBL/GenBank/DDBJ databases">
        <title>Bacterial taxonomy.</title>
        <authorList>
            <person name="Pan X."/>
        </authorList>
    </citation>
    <scope>NUCLEOTIDE SEQUENCE</scope>
    <source>
        <strain evidence="1">KCTC 52957</strain>
    </source>
</reference>
<proteinExistence type="predicted"/>
<accession>A0A934MD36</accession>
<sequence length="193" mass="21053">MFLTEQTPIASEDLPIQAFKAHLRLGTGFSDDDVQDALLDRLLRGAIGQVENLCAKALLMRGFTLTVHAWRDLGRQILPRAPLATVTQFAIIDLGGTPKVIAPERFHVERDAQRPSIVARGFTLPQIPVGGHAEIAFTAGYGASWDDVPADLANSVLALAALQYEDRTELGTIPPNVQTMLARYRQPRLLGGF</sequence>
<dbReference type="Gene3D" id="1.10.3230.30">
    <property type="entry name" value="Phage gp6-like head-tail connector protein"/>
    <property type="match status" value="1"/>
</dbReference>
<dbReference type="AlphaFoldDB" id="A0A934MD36"/>
<dbReference type="InterPro" id="IPR011738">
    <property type="entry name" value="Phage_CHP"/>
</dbReference>
<dbReference type="RefSeq" id="WP_198915090.1">
    <property type="nucleotide sequence ID" value="NZ_JAEKPD010000002.1"/>
</dbReference>
<gene>
    <name evidence="1" type="ORF">ILP92_04085</name>
</gene>
<dbReference type="Proteomes" id="UP000642488">
    <property type="component" value="Unassembled WGS sequence"/>
</dbReference>
<protein>
    <recommendedName>
        <fullName evidence="3">Phage gp6-like head-tail connector protein</fullName>
    </recommendedName>
</protein>
<organism evidence="1 2">
    <name type="scientific">Palleronia pontilimi</name>
    <dbReference type="NCBI Taxonomy" id="1964209"/>
    <lineage>
        <taxon>Bacteria</taxon>
        <taxon>Pseudomonadati</taxon>
        <taxon>Pseudomonadota</taxon>
        <taxon>Alphaproteobacteria</taxon>
        <taxon>Rhodobacterales</taxon>
        <taxon>Roseobacteraceae</taxon>
        <taxon>Palleronia</taxon>
    </lineage>
</organism>
<keyword evidence="2" id="KW-1185">Reference proteome</keyword>
<dbReference type="NCBIfam" id="TIGR02215">
    <property type="entry name" value="phage_chp_gp8"/>
    <property type="match status" value="1"/>
</dbReference>